<protein>
    <recommendedName>
        <fullName evidence="3">NRDE family protein</fullName>
    </recommendedName>
</protein>
<organism evidence="1 2">
    <name type="scientific">Haloferax massiliensis</name>
    <dbReference type="NCBI Taxonomy" id="1476858"/>
    <lineage>
        <taxon>Archaea</taxon>
        <taxon>Methanobacteriati</taxon>
        <taxon>Methanobacteriota</taxon>
        <taxon>Stenosarchaea group</taxon>
        <taxon>Halobacteria</taxon>
        <taxon>Halobacteriales</taxon>
        <taxon>Haloferacaceae</taxon>
        <taxon>Haloferax</taxon>
    </lineage>
</organism>
<dbReference type="AlphaFoldDB" id="A0A0D6JS78"/>
<dbReference type="OrthoDB" id="312503at2157"/>
<reference evidence="2" key="1">
    <citation type="submission" date="2015-03" db="EMBL/GenBank/DDBJ databases">
        <authorList>
            <person name="Urmite Genomes"/>
        </authorList>
    </citation>
    <scope>NUCLEOTIDE SEQUENCE [LARGE SCALE GENOMIC DNA]</scope>
    <source>
        <strain evidence="2">Arc-Hr</strain>
    </source>
</reference>
<proteinExistence type="predicted"/>
<evidence type="ECO:0008006" key="3">
    <source>
        <dbReference type="Google" id="ProtNLM"/>
    </source>
</evidence>
<dbReference type="InterPro" id="IPR008551">
    <property type="entry name" value="TANGO2"/>
</dbReference>
<dbReference type="RefSeq" id="WP_089778491.1">
    <property type="nucleotide sequence ID" value="NZ_CABLRR010000002.1"/>
</dbReference>
<gene>
    <name evidence="1" type="ORF">BN996_01905</name>
</gene>
<dbReference type="Proteomes" id="UP000198902">
    <property type="component" value="Unassembled WGS sequence"/>
</dbReference>
<sequence length="250" mass="27396">MCTLILAWQVFEAAPVVVAANRDELLGRPAEPPRRWENGDGPAVVAPRDAEAGGTWVGYNDAGVFVGSTNRWVEVDGGGERSRGHLVRDALRRETAEDAARFVERAVDDHVYDGFNLVVADENAALFFEWDGSLSVRNFDPGVRVVVNVGTPDSWFVPERRPEVGETQADNARRLEEALQPEPSESVTAWRERAKAALGDHDFGVCVHDPEGRFGTRSSSVITLGEAGFAYEFADGPPCQTAFEPVERQD</sequence>
<name>A0A0D6JS78_9EURY</name>
<dbReference type="PANTHER" id="PTHR17985:SF8">
    <property type="entry name" value="TRANSPORT AND GOLGI ORGANIZATION PROTEIN 2 HOMOLOG"/>
    <property type="match status" value="1"/>
</dbReference>
<dbReference type="EMBL" id="CSTE01000002">
    <property type="protein sequence ID" value="CQR50425.1"/>
    <property type="molecule type" value="Genomic_DNA"/>
</dbReference>
<dbReference type="Gene3D" id="3.60.60.10">
    <property type="entry name" value="Penicillin V Acylase, Chain A"/>
    <property type="match status" value="1"/>
</dbReference>
<accession>A0A0D6JS78</accession>
<evidence type="ECO:0000313" key="2">
    <source>
        <dbReference type="Proteomes" id="UP000198902"/>
    </source>
</evidence>
<evidence type="ECO:0000313" key="1">
    <source>
        <dbReference type="EMBL" id="CQR50425.1"/>
    </source>
</evidence>
<dbReference type="PANTHER" id="PTHR17985">
    <property type="entry name" value="SER/THR-RICH PROTEIN T10 IN DGCR REGION"/>
    <property type="match status" value="1"/>
</dbReference>
<keyword evidence="2" id="KW-1185">Reference proteome</keyword>
<dbReference type="Pfam" id="PF05742">
    <property type="entry name" value="TANGO2"/>
    <property type="match status" value="1"/>
</dbReference>